<name>A0A3G3FWU0_9HYME</name>
<keyword evidence="1" id="KW-0812">Transmembrane</keyword>
<reference evidence="2" key="1">
    <citation type="journal article" date="2018" name="Zookeys">
        <title>The complete mitochondrial genome of Orancistrocerus aterrimus aterrimus and comparative analysis in the family Vespidae (Hymenoptera, Vespidae, Eumeninae).</title>
        <authorList>
            <person name="Zhang Q."/>
            <person name="Huang P."/>
            <person name="Chen B."/>
            <person name="Li T.-J."/>
        </authorList>
    </citation>
    <scope>NUCLEOTIDE SEQUENCE</scope>
</reference>
<dbReference type="AlphaFoldDB" id="A0A3G3FWU0"/>
<keyword evidence="2" id="KW-0496">Mitochondrion</keyword>
<feature type="transmembrane region" description="Helical" evidence="1">
    <location>
        <begin position="21"/>
        <end position="46"/>
    </location>
</feature>
<evidence type="ECO:0000256" key="1">
    <source>
        <dbReference type="SAM" id="Phobius"/>
    </source>
</evidence>
<gene>
    <name evidence="2" type="primary">ND4L</name>
</gene>
<dbReference type="CTD" id="4539"/>
<organism evidence="2">
    <name type="scientific">Orancistrocerus aterrimus</name>
    <dbReference type="NCBI Taxonomy" id="2485977"/>
    <lineage>
        <taxon>Eukaryota</taxon>
        <taxon>Metazoa</taxon>
        <taxon>Ecdysozoa</taxon>
        <taxon>Arthropoda</taxon>
        <taxon>Hexapoda</taxon>
        <taxon>Insecta</taxon>
        <taxon>Pterygota</taxon>
        <taxon>Neoptera</taxon>
        <taxon>Endopterygota</taxon>
        <taxon>Hymenoptera</taxon>
        <taxon>Apocrita</taxon>
        <taxon>Aculeata</taxon>
        <taxon>Vespoidea</taxon>
        <taxon>Vespidae</taxon>
        <taxon>Eumeninae</taxon>
        <taxon>Orancistrocerus</taxon>
    </lineage>
</organism>
<protein>
    <submittedName>
        <fullName evidence="2">NADH dehydrogenase subunit 4L</fullName>
    </submittedName>
</protein>
<proteinExistence type="predicted"/>
<dbReference type="EMBL" id="KY941926">
    <property type="protein sequence ID" value="AYQ18928.1"/>
    <property type="molecule type" value="Genomic_DNA"/>
</dbReference>
<geneLocation type="mitochondrion" evidence="2"/>
<sequence length="92" mass="11402">MLEMKIYFFFMLLLMFKKFSNSFLNLLIIFEFFSLSVLMMVYNYLVFFKVEYWYLILMVWIVIESTTYMIDLIICSQSYSVDHIENFTLLMW</sequence>
<evidence type="ECO:0000313" key="2">
    <source>
        <dbReference type="EMBL" id="AYQ18928.1"/>
    </source>
</evidence>
<feature type="transmembrane region" description="Helical" evidence="1">
    <location>
        <begin position="52"/>
        <end position="74"/>
    </location>
</feature>
<dbReference type="RefSeq" id="YP_009539808.1">
    <property type="nucleotide sequence ID" value="NC_039949.1"/>
</dbReference>
<dbReference type="GeneID" id="38460472"/>
<accession>A0A3G3FWU0</accession>
<keyword evidence="1" id="KW-1133">Transmembrane helix</keyword>
<keyword evidence="1" id="KW-0472">Membrane</keyword>